<dbReference type="AlphaFoldDB" id="A0A941EPK0"/>
<keyword evidence="2" id="KW-1185">Reference proteome</keyword>
<sequence>MVHPVHDDVFMSLPVHIQYTHLLRESPLDLWRRLRELLAGQGLDPDATVVVDLFPDGADQEYGQVLTDEGRVYRFDLRYDREHPRSVRSATLERWTDITESWQTEPLGSRTAEALIWAPPTVKTQLTVIE</sequence>
<dbReference type="EMBL" id="JAGSOG010000100">
    <property type="protein sequence ID" value="MBR7835562.1"/>
    <property type="molecule type" value="Genomic_DNA"/>
</dbReference>
<evidence type="ECO:0000313" key="2">
    <source>
        <dbReference type="Proteomes" id="UP000675781"/>
    </source>
</evidence>
<organism evidence="1 2">
    <name type="scientific">Actinospica durhamensis</name>
    <dbReference type="NCBI Taxonomy" id="1508375"/>
    <lineage>
        <taxon>Bacteria</taxon>
        <taxon>Bacillati</taxon>
        <taxon>Actinomycetota</taxon>
        <taxon>Actinomycetes</taxon>
        <taxon>Catenulisporales</taxon>
        <taxon>Actinospicaceae</taxon>
        <taxon>Actinospica</taxon>
    </lineage>
</organism>
<proteinExistence type="predicted"/>
<reference evidence="1" key="1">
    <citation type="submission" date="2021-04" db="EMBL/GenBank/DDBJ databases">
        <title>Genome based classification of Actinospica acidithermotolerans sp. nov., an actinobacterium isolated from an Indonesian hot spring.</title>
        <authorList>
            <person name="Kusuma A.B."/>
            <person name="Putra K.E."/>
            <person name="Nafisah S."/>
            <person name="Loh J."/>
            <person name="Nouioui I."/>
            <person name="Goodfellow M."/>
        </authorList>
    </citation>
    <scope>NUCLEOTIDE SEQUENCE</scope>
    <source>
        <strain evidence="1">CSCA 57</strain>
    </source>
</reference>
<gene>
    <name evidence="1" type="ORF">KDL01_19960</name>
</gene>
<name>A0A941EPK0_9ACTN</name>
<protein>
    <submittedName>
        <fullName evidence="1">Uncharacterized protein</fullName>
    </submittedName>
</protein>
<dbReference type="Proteomes" id="UP000675781">
    <property type="component" value="Unassembled WGS sequence"/>
</dbReference>
<comment type="caution">
    <text evidence="1">The sequence shown here is derived from an EMBL/GenBank/DDBJ whole genome shotgun (WGS) entry which is preliminary data.</text>
</comment>
<accession>A0A941EPK0</accession>
<dbReference type="RefSeq" id="WP_212530054.1">
    <property type="nucleotide sequence ID" value="NZ_JAGSOG010000100.1"/>
</dbReference>
<evidence type="ECO:0000313" key="1">
    <source>
        <dbReference type="EMBL" id="MBR7835562.1"/>
    </source>
</evidence>